<name>A0A5C8GKF6_9SPIR</name>
<dbReference type="Pfam" id="PF04079">
    <property type="entry name" value="SMC_ScpB"/>
    <property type="match status" value="1"/>
</dbReference>
<keyword evidence="3" id="KW-0159">Chromosome partition</keyword>
<dbReference type="SUPFAM" id="SSF46785">
    <property type="entry name" value="Winged helix' DNA-binding domain"/>
    <property type="match status" value="2"/>
</dbReference>
<accession>A0A5C8GKF6</accession>
<keyword evidence="4" id="KW-0131">Cell cycle</keyword>
<dbReference type="InterPro" id="IPR036388">
    <property type="entry name" value="WH-like_DNA-bd_sf"/>
</dbReference>
<organism evidence="6 7">
    <name type="scientific">Brachyspira aalborgi</name>
    <dbReference type="NCBI Taxonomy" id="29522"/>
    <lineage>
        <taxon>Bacteria</taxon>
        <taxon>Pseudomonadati</taxon>
        <taxon>Spirochaetota</taxon>
        <taxon>Spirochaetia</taxon>
        <taxon>Brachyspirales</taxon>
        <taxon>Brachyspiraceae</taxon>
        <taxon>Brachyspira</taxon>
    </lineage>
</organism>
<dbReference type="NCBIfam" id="TIGR00281">
    <property type="entry name" value="SMC-Scp complex subunit ScpB"/>
    <property type="match status" value="1"/>
</dbReference>
<keyword evidence="2" id="KW-0132">Cell division</keyword>
<evidence type="ECO:0000256" key="5">
    <source>
        <dbReference type="SAM" id="MobiDB-lite"/>
    </source>
</evidence>
<dbReference type="Proteomes" id="UP000322188">
    <property type="component" value="Unassembled WGS sequence"/>
</dbReference>
<evidence type="ECO:0000313" key="7">
    <source>
        <dbReference type="Proteomes" id="UP000322188"/>
    </source>
</evidence>
<dbReference type="GO" id="GO:0051301">
    <property type="term" value="P:cell division"/>
    <property type="evidence" value="ECO:0007669"/>
    <property type="project" value="UniProtKB-KW"/>
</dbReference>
<reference evidence="6 7" key="1">
    <citation type="journal article" date="1992" name="Lakartidningen">
        <title>[Penicillin V and not amoxicillin is the first choice preparation in acute otitis].</title>
        <authorList>
            <person name="Kamme C."/>
            <person name="Lundgren K."/>
            <person name="Prellner K."/>
        </authorList>
    </citation>
    <scope>NUCLEOTIDE SEQUENCE [LARGE SCALE GENOMIC DNA]</scope>
    <source>
        <strain evidence="6 7">PC2022III</strain>
    </source>
</reference>
<sequence>MEKIEEMNNIDNSTAQKEEIGKNEVDNEFINIQTENAENKEKFEIDASILSDKEELEKVMEAIIYVEGNVPISRLRNLFKCENSDIRNHIENINNKYRNSKSAIEILEIGDSVMMTITPSTFGTLSAIYDKKRKKKISKAMLQTLSIIAYKQPLTKAEIDDIRQSDSGYHLRVLMDDGFIAWKGRKDYLDKRQTYGTTDKFLMHFGINTLEDLPKLRELKDLEFNRYE</sequence>
<dbReference type="EMBL" id="SAYK01000003">
    <property type="protein sequence ID" value="TXJ61498.1"/>
    <property type="molecule type" value="Genomic_DNA"/>
</dbReference>
<dbReference type="PANTHER" id="PTHR34298">
    <property type="entry name" value="SEGREGATION AND CONDENSATION PROTEIN B"/>
    <property type="match status" value="1"/>
</dbReference>
<dbReference type="InterPro" id="IPR036390">
    <property type="entry name" value="WH_DNA-bd_sf"/>
</dbReference>
<evidence type="ECO:0000256" key="2">
    <source>
        <dbReference type="ARBA" id="ARBA00022618"/>
    </source>
</evidence>
<dbReference type="InterPro" id="IPR005234">
    <property type="entry name" value="ScpB_csome_segregation"/>
</dbReference>
<feature type="region of interest" description="Disordered" evidence="5">
    <location>
        <begin position="1"/>
        <end position="22"/>
    </location>
</feature>
<evidence type="ECO:0000256" key="4">
    <source>
        <dbReference type="ARBA" id="ARBA00023306"/>
    </source>
</evidence>
<dbReference type="AlphaFoldDB" id="A0A5C8GKF6"/>
<keyword evidence="1" id="KW-0963">Cytoplasm</keyword>
<gene>
    <name evidence="6" type="primary">scpB</name>
    <name evidence="6" type="ORF">EPJ74_04545</name>
</gene>
<protein>
    <submittedName>
        <fullName evidence="6">SMC-Scp complex subunit ScpB</fullName>
    </submittedName>
</protein>
<evidence type="ECO:0000256" key="1">
    <source>
        <dbReference type="ARBA" id="ARBA00022490"/>
    </source>
</evidence>
<dbReference type="Gene3D" id="1.10.10.10">
    <property type="entry name" value="Winged helix-like DNA-binding domain superfamily/Winged helix DNA-binding domain"/>
    <property type="match status" value="2"/>
</dbReference>
<proteinExistence type="predicted"/>
<comment type="caution">
    <text evidence="6">The sequence shown here is derived from an EMBL/GenBank/DDBJ whole genome shotgun (WGS) entry which is preliminary data.</text>
</comment>
<dbReference type="GO" id="GO:0051304">
    <property type="term" value="P:chromosome separation"/>
    <property type="evidence" value="ECO:0007669"/>
    <property type="project" value="InterPro"/>
</dbReference>
<evidence type="ECO:0000256" key="3">
    <source>
        <dbReference type="ARBA" id="ARBA00022829"/>
    </source>
</evidence>
<dbReference type="PANTHER" id="PTHR34298:SF2">
    <property type="entry name" value="SEGREGATION AND CONDENSATION PROTEIN B"/>
    <property type="match status" value="1"/>
</dbReference>
<evidence type="ECO:0000313" key="6">
    <source>
        <dbReference type="EMBL" id="TXJ61498.1"/>
    </source>
</evidence>